<protein>
    <submittedName>
        <fullName evidence="1">Uncharacterized protein</fullName>
    </submittedName>
</protein>
<gene>
    <name evidence="1" type="ORF">TSIB3V08_LOCUS4216</name>
</gene>
<accession>A0A7R9ATI3</accession>
<proteinExistence type="predicted"/>
<organism evidence="1">
    <name type="scientific">Timema shepardi</name>
    <name type="common">Walking stick</name>
    <dbReference type="NCBI Taxonomy" id="629360"/>
    <lineage>
        <taxon>Eukaryota</taxon>
        <taxon>Metazoa</taxon>
        <taxon>Ecdysozoa</taxon>
        <taxon>Arthropoda</taxon>
        <taxon>Hexapoda</taxon>
        <taxon>Insecta</taxon>
        <taxon>Pterygota</taxon>
        <taxon>Neoptera</taxon>
        <taxon>Polyneoptera</taxon>
        <taxon>Phasmatodea</taxon>
        <taxon>Timematodea</taxon>
        <taxon>Timematoidea</taxon>
        <taxon>Timematidae</taxon>
        <taxon>Timema</taxon>
    </lineage>
</organism>
<reference evidence="1" key="1">
    <citation type="submission" date="2020-11" db="EMBL/GenBank/DDBJ databases">
        <authorList>
            <person name="Tran Van P."/>
        </authorList>
    </citation>
    <scope>NUCLEOTIDE SEQUENCE</scope>
</reference>
<evidence type="ECO:0000313" key="1">
    <source>
        <dbReference type="EMBL" id="CAD7260024.1"/>
    </source>
</evidence>
<sequence length="582" mass="66820">MNRYQSIYSEKTMELCSVFAETILDQIKCFDTQRVASDVISIAMVADALTILAVPLTETRNQKGKHNKKQHKLLPKPVPEYGAYPTWSHFYTESTVHSTWKMGGGGGSKELSEAWNILLASRMLDRRGLQYVVFSRVVRVCSRVDDPTAGGVGKIVGTPPWTSKDETTLYLDTWYRRKSIDTVLIKRIEKPPSVHPTEIRTSISPSSAVELNTTSALANYATEAVYPTEIRTLISPSSAVEINTTSALANYATEAGRIFFSSLQQVVVVNMWCRRHIRVQYFSRLKDWFIIPCLTCSKFHVPRRDSLDWFIIPCLTCSKFHVPRRDSLDWFIIPCLTCSKFHVPRRDSLDWFIIPCLTCSKFHVPRRDSLDWFIIPCLTCSKFHVPRRDSLDWFIIPCLTCSKFHVPRRDSLDWFIIPCLTCSKFHVPRRDSLDWFIIPCLTCSKFHVPRRDSLDWFIIPCLTCSKFHVPRQAGGRGYIQDRNKGKEGVVGERGICDETVVEHSRTAYWLRGTIQHRSYSSDDSTSTEFSVEPYAILSENSCCMSHAVGRWEYTKQMHDDVNDALKQSRRPLLIPLAPSEYP</sequence>
<name>A0A7R9ATI3_TIMSH</name>
<dbReference type="EMBL" id="OC001481">
    <property type="protein sequence ID" value="CAD7260024.1"/>
    <property type="molecule type" value="Genomic_DNA"/>
</dbReference>
<dbReference type="AlphaFoldDB" id="A0A7R9ATI3"/>